<feature type="compositionally biased region" description="Low complexity" evidence="7">
    <location>
        <begin position="282"/>
        <end position="304"/>
    </location>
</feature>
<evidence type="ECO:0000256" key="2">
    <source>
        <dbReference type="ARBA" id="ARBA00022723"/>
    </source>
</evidence>
<dbReference type="Proteomes" id="UP001063166">
    <property type="component" value="Unassembled WGS sequence"/>
</dbReference>
<dbReference type="InterPro" id="IPR051089">
    <property type="entry name" value="prtT"/>
</dbReference>
<keyword evidence="5" id="KW-0804">Transcription</keyword>
<keyword evidence="10" id="KW-1185">Reference proteome</keyword>
<dbReference type="InterPro" id="IPR036864">
    <property type="entry name" value="Zn2-C6_fun-type_DNA-bd_sf"/>
</dbReference>
<evidence type="ECO:0000313" key="10">
    <source>
        <dbReference type="Proteomes" id="UP001063166"/>
    </source>
</evidence>
<feature type="region of interest" description="Disordered" evidence="7">
    <location>
        <begin position="221"/>
        <end position="243"/>
    </location>
</feature>
<evidence type="ECO:0000256" key="4">
    <source>
        <dbReference type="ARBA" id="ARBA00023125"/>
    </source>
</evidence>
<dbReference type="InterPro" id="IPR001138">
    <property type="entry name" value="Zn2Cys6_DnaBD"/>
</dbReference>
<feature type="compositionally biased region" description="Polar residues" evidence="7">
    <location>
        <begin position="224"/>
        <end position="233"/>
    </location>
</feature>
<dbReference type="OrthoDB" id="39175at2759"/>
<dbReference type="Gene3D" id="4.10.240.10">
    <property type="entry name" value="Zn(2)-C6 fungal-type DNA-binding domain"/>
    <property type="match status" value="1"/>
</dbReference>
<dbReference type="PANTHER" id="PTHR31845:SF19">
    <property type="entry name" value="TRANSCRIPTION FACTOR DOMAIN-CONTAINING PROTEIN"/>
    <property type="match status" value="1"/>
</dbReference>
<dbReference type="PROSITE" id="PS50048">
    <property type="entry name" value="ZN2_CY6_FUNGAL_2"/>
    <property type="match status" value="1"/>
</dbReference>
<dbReference type="PROSITE" id="PS00463">
    <property type="entry name" value="ZN2_CY6_FUNGAL_1"/>
    <property type="match status" value="1"/>
</dbReference>
<comment type="caution">
    <text evidence="9">The sequence shown here is derived from an EMBL/GenBank/DDBJ whole genome shotgun (WGS) entry which is preliminary data.</text>
</comment>
<dbReference type="SMART" id="SM00906">
    <property type="entry name" value="Fungal_trans"/>
    <property type="match status" value="1"/>
</dbReference>
<gene>
    <name evidence="9" type="ORF">LshimejAT787_1201450</name>
</gene>
<keyword evidence="4" id="KW-0238">DNA-binding</keyword>
<reference evidence="9" key="1">
    <citation type="submission" date="2022-07" db="EMBL/GenBank/DDBJ databases">
        <title>The genome of Lyophyllum shimeji provides insight into the initial evolution of ectomycorrhizal fungal genome.</title>
        <authorList>
            <person name="Kobayashi Y."/>
            <person name="Shibata T."/>
            <person name="Hirakawa H."/>
            <person name="Shigenobu S."/>
            <person name="Nishiyama T."/>
            <person name="Yamada A."/>
            <person name="Hasebe M."/>
            <person name="Kawaguchi M."/>
        </authorList>
    </citation>
    <scope>NUCLEOTIDE SEQUENCE</scope>
    <source>
        <strain evidence="9">AT787</strain>
    </source>
</reference>
<comment type="subcellular location">
    <subcellularLocation>
        <location evidence="1">Nucleus</location>
    </subcellularLocation>
</comment>
<dbReference type="CDD" id="cd00067">
    <property type="entry name" value="GAL4"/>
    <property type="match status" value="1"/>
</dbReference>
<keyword evidence="3" id="KW-0805">Transcription regulation</keyword>
<evidence type="ECO:0000259" key="8">
    <source>
        <dbReference type="PROSITE" id="PS50048"/>
    </source>
</evidence>
<feature type="region of interest" description="Disordered" evidence="7">
    <location>
        <begin position="1"/>
        <end position="105"/>
    </location>
</feature>
<feature type="compositionally biased region" description="Low complexity" evidence="7">
    <location>
        <begin position="56"/>
        <end position="84"/>
    </location>
</feature>
<evidence type="ECO:0000256" key="7">
    <source>
        <dbReference type="SAM" id="MobiDB-lite"/>
    </source>
</evidence>
<feature type="compositionally biased region" description="Acidic residues" evidence="7">
    <location>
        <begin position="585"/>
        <end position="598"/>
    </location>
</feature>
<dbReference type="Pfam" id="PF04082">
    <property type="entry name" value="Fungal_trans"/>
    <property type="match status" value="1"/>
</dbReference>
<dbReference type="InterPro" id="IPR007219">
    <property type="entry name" value="XnlR_reg_dom"/>
</dbReference>
<organism evidence="9 10">
    <name type="scientific">Lyophyllum shimeji</name>
    <name type="common">Hon-shimeji</name>
    <name type="synonym">Tricholoma shimeji</name>
    <dbReference type="NCBI Taxonomy" id="47721"/>
    <lineage>
        <taxon>Eukaryota</taxon>
        <taxon>Fungi</taxon>
        <taxon>Dikarya</taxon>
        <taxon>Basidiomycota</taxon>
        <taxon>Agaricomycotina</taxon>
        <taxon>Agaricomycetes</taxon>
        <taxon>Agaricomycetidae</taxon>
        <taxon>Agaricales</taxon>
        <taxon>Tricholomatineae</taxon>
        <taxon>Lyophyllaceae</taxon>
        <taxon>Lyophyllum</taxon>
    </lineage>
</organism>
<keyword evidence="6" id="KW-0539">Nucleus</keyword>
<feature type="region of interest" description="Disordered" evidence="7">
    <location>
        <begin position="1087"/>
        <end position="1133"/>
    </location>
</feature>
<dbReference type="SMART" id="SM00066">
    <property type="entry name" value="GAL4"/>
    <property type="match status" value="1"/>
</dbReference>
<dbReference type="GO" id="GO:0008270">
    <property type="term" value="F:zinc ion binding"/>
    <property type="evidence" value="ECO:0007669"/>
    <property type="project" value="InterPro"/>
</dbReference>
<feature type="compositionally biased region" description="Polar residues" evidence="7">
    <location>
        <begin position="305"/>
        <end position="345"/>
    </location>
</feature>
<evidence type="ECO:0000256" key="3">
    <source>
        <dbReference type="ARBA" id="ARBA00023015"/>
    </source>
</evidence>
<evidence type="ECO:0000313" key="9">
    <source>
        <dbReference type="EMBL" id="GLB42696.1"/>
    </source>
</evidence>
<dbReference type="GO" id="GO:0000981">
    <property type="term" value="F:DNA-binding transcription factor activity, RNA polymerase II-specific"/>
    <property type="evidence" value="ECO:0007669"/>
    <property type="project" value="InterPro"/>
</dbReference>
<evidence type="ECO:0000256" key="6">
    <source>
        <dbReference type="ARBA" id="ARBA00023242"/>
    </source>
</evidence>
<feature type="region of interest" description="Disordered" evidence="7">
    <location>
        <begin position="555"/>
        <end position="609"/>
    </location>
</feature>
<feature type="domain" description="Zn(2)-C6 fungal-type" evidence="8">
    <location>
        <begin position="440"/>
        <end position="472"/>
    </location>
</feature>
<dbReference type="PANTHER" id="PTHR31845">
    <property type="entry name" value="FINGER DOMAIN PROTEIN, PUTATIVE-RELATED"/>
    <property type="match status" value="1"/>
</dbReference>
<dbReference type="GO" id="GO:0006351">
    <property type="term" value="P:DNA-templated transcription"/>
    <property type="evidence" value="ECO:0007669"/>
    <property type="project" value="InterPro"/>
</dbReference>
<name>A0A9P3PW18_LYOSH</name>
<dbReference type="SUPFAM" id="SSF57701">
    <property type="entry name" value="Zn2/Cys6 DNA-binding domain"/>
    <property type="match status" value="1"/>
</dbReference>
<dbReference type="CDD" id="cd12148">
    <property type="entry name" value="fungal_TF_MHR"/>
    <property type="match status" value="1"/>
</dbReference>
<dbReference type="GO" id="GO:0000976">
    <property type="term" value="F:transcription cis-regulatory region binding"/>
    <property type="evidence" value="ECO:0007669"/>
    <property type="project" value="TreeGrafter"/>
</dbReference>
<feature type="compositionally biased region" description="Polar residues" evidence="7">
    <location>
        <begin position="24"/>
        <end position="55"/>
    </location>
</feature>
<feature type="region of interest" description="Disordered" evidence="7">
    <location>
        <begin position="282"/>
        <end position="392"/>
    </location>
</feature>
<dbReference type="GO" id="GO:0005634">
    <property type="term" value="C:nucleus"/>
    <property type="evidence" value="ECO:0007669"/>
    <property type="project" value="UniProtKB-SubCell"/>
</dbReference>
<feature type="region of interest" description="Disordered" evidence="7">
    <location>
        <begin position="397"/>
        <end position="416"/>
    </location>
</feature>
<feature type="compositionally biased region" description="Low complexity" evidence="7">
    <location>
        <begin position="1100"/>
        <end position="1116"/>
    </location>
</feature>
<evidence type="ECO:0000256" key="1">
    <source>
        <dbReference type="ARBA" id="ARBA00004123"/>
    </source>
</evidence>
<dbReference type="AlphaFoldDB" id="A0A9P3PW18"/>
<proteinExistence type="predicted"/>
<keyword evidence="2" id="KW-0479">Metal-binding</keyword>
<feature type="compositionally biased region" description="Low complexity" evidence="7">
    <location>
        <begin position="126"/>
        <end position="139"/>
    </location>
</feature>
<accession>A0A9P3PW18</accession>
<protein>
    <submittedName>
        <fullName evidence="9">Fungal specific transcription factor</fullName>
    </submittedName>
</protein>
<dbReference type="EMBL" id="BRPK01000012">
    <property type="protein sequence ID" value="GLB42696.1"/>
    <property type="molecule type" value="Genomic_DNA"/>
</dbReference>
<sequence length="1248" mass="136149">MLPSQGAAFAGDPTSNADREQRSRPASSTFLQSQENSSSSQTHFTINPTTTNPWFSTPSTSTATASGLSKTVLPPASSAATSSSLMIGPTSTFYDPESVGQAQGDNQDQYQQWIDASYGGQHHQHQQQSMHQQHQQQQQHVHHQRIANYQPSQRQTTYQQDSHQLARVSNQYGYSQNQYPPTSHYADSVAVTNTQSSMGSGSVPLIDASYQLQPSADPYAGYYSHTNPGTGTHSPDPAASHTVSYAATPDPLYQQQQQSQTHVAQYVTPPGAAAYASELLSVSGGSHSNSQSAHSSSLSPASNSWTDEVYSSTSSNPNVDTNINMTGISEAPHSSTKIPAPSSTPKHLVGKPRKQVDPQPHMNPRTATTAPPPDNTPRASAKRKRPNPGAPAQKLYRFQGEESGSSSDGEEGFDLGGGISVGMAGLGVVSGGRTGRLPGACTHCKKLKMKCDFPKGDNTCKRCKTGGHVCIVEGRKPRTAPNKREYLLAQIRQKDTIIESLLKQLHNPYIATPMSIASYRMATSPSDSNNKNIIAWLDRLQASVRMAGGKGGANAFKDLRGSQADDNDSDAEEAHAQRSGLVSPPEDDDSNTVLEDEGSTPADKLSALPDSDAPLGLIANLSLSNTKSKPKKDAKDLIAAEENLDDDDVGVANETYFMPGPATDLGIRATLIEQHSPPEILVHGLVTPEDVDKLFEIFYNRLNPFLSLLDPALHTPASTFARCPFLFTVICAVSSRYYAEKSEIYPIAMHFAKHSAANALIDGWKSVELCQAYILMSVYAVPARRWEEDRSWLYTGLAIRIATDLNLHQVSTTKPQNEKQEREILNRTRVWMICFNLDRSTATQFGKPSTIKEDYIMRNAKDWYKKSKYNLPYDVHLCAYSALLRIVAKSHDEIFSDPSSPTCLNKQVDFRSVTMNHDAQLTRYHEEWTKRFAESSDPNDPGSVFRCSLLPFLVGYSRLVMFSFGFQQAYQRGIQPGDHVYFSKCLDAAKSVIRNMIEGLAPSGYMRYAPDGHFIFASFASAFLLKLLRPEFSSLLTKEQETEIFDLIGRLIQTLSSPEIAIDDRHTPKLYARFLAGLLSKHRRDGATVGRLHPHPPPNNSSSQGSNQPSAPPSSGTFSVAPPEGGYDQMQAQGYGAGSFNQAVAKIDNTPIYQPEATFSAGTGAIHFGSELSAFAGNGVADEEMLATMQALKNPAWWENMMMPGFSWPEPLSPGSTGSSPPSYSHHHHNVPGIHGINVFQAAQVGLH</sequence>
<feature type="region of interest" description="Disordered" evidence="7">
    <location>
        <begin position="118"/>
        <end position="144"/>
    </location>
</feature>
<evidence type="ECO:0000256" key="5">
    <source>
        <dbReference type="ARBA" id="ARBA00023163"/>
    </source>
</evidence>